<dbReference type="EMBL" id="JAENGY010000308">
    <property type="protein sequence ID" value="KAG6966294.1"/>
    <property type="molecule type" value="Genomic_DNA"/>
</dbReference>
<dbReference type="SMART" id="SM00498">
    <property type="entry name" value="FH2"/>
    <property type="match status" value="1"/>
</dbReference>
<dbReference type="GO" id="GO:0071203">
    <property type="term" value="C:WASH complex"/>
    <property type="evidence" value="ECO:0007669"/>
    <property type="project" value="InterPro"/>
</dbReference>
<evidence type="ECO:0000259" key="2">
    <source>
        <dbReference type="PROSITE" id="PS51444"/>
    </source>
</evidence>
<keyword evidence="1" id="KW-0175">Coiled coil</keyword>
<dbReference type="Proteomes" id="UP000709295">
    <property type="component" value="Unassembled WGS sequence"/>
</dbReference>
<organism evidence="3 4">
    <name type="scientific">Phytophthora aleatoria</name>
    <dbReference type="NCBI Taxonomy" id="2496075"/>
    <lineage>
        <taxon>Eukaryota</taxon>
        <taxon>Sar</taxon>
        <taxon>Stramenopiles</taxon>
        <taxon>Oomycota</taxon>
        <taxon>Peronosporomycetes</taxon>
        <taxon>Peronosporales</taxon>
        <taxon>Peronosporaceae</taxon>
        <taxon>Phytophthora</taxon>
    </lineage>
</organism>
<evidence type="ECO:0000256" key="1">
    <source>
        <dbReference type="SAM" id="Coils"/>
    </source>
</evidence>
<dbReference type="PROSITE" id="PS51444">
    <property type="entry name" value="FH2"/>
    <property type="match status" value="1"/>
</dbReference>
<dbReference type="Pfam" id="PF02181">
    <property type="entry name" value="FH2"/>
    <property type="match status" value="1"/>
</dbReference>
<name>A0A8J5JAM4_9STRA</name>
<comment type="caution">
    <text evidence="3">The sequence shown here is derived from an EMBL/GenBank/DDBJ whole genome shotgun (WGS) entry which is preliminary data.</text>
</comment>
<accession>A0A8J5JAM4</accession>
<feature type="coiled-coil region" evidence="1">
    <location>
        <begin position="625"/>
        <end position="676"/>
    </location>
</feature>
<dbReference type="PANTHER" id="PTHR45725:SF1">
    <property type="entry name" value="DISHEVELLED ASSOCIATED ACTIVATOR OF MORPHOGENESIS, ISOFORM D"/>
    <property type="match status" value="1"/>
</dbReference>
<dbReference type="InterPro" id="IPR019309">
    <property type="entry name" value="WASHC3"/>
</dbReference>
<protein>
    <recommendedName>
        <fullName evidence="2">FH2 domain-containing protein</fullName>
    </recommendedName>
</protein>
<dbReference type="AlphaFoldDB" id="A0A8J5JAM4"/>
<sequence>MGNLNSSEGVHLRFLDGCPEIPQALAEDQVQLRFDELLLSACTDPEIRDELNAAESIGSKWVYAFLSKLPQGSVAEEWLDPRECVELVQRFRSDVKCVHDLFLAIRVNIMLRSGASDASASQLQVEVKDDPSYAKFFKLLSMGAPAESVKAKMRMAGLNPDFLDTPDASLPNANTPVEAADAAVKVKDDPAYAKFFKLLSMGAPAESVKAKMQMAGLKPELLDTPDADVPSGDNQAAAQPQQVKIKDDPAYAKFFKLLEMGAPAESVKAKMRMAGLQGDLLDTPDAFVPSAAPATPTPPLAPTTAARRAHLSIAIKPAIKAKTRSFYWQQLKAEAIKGTIWEELEKEHSNQSSQDLLTLTESELELLETEFPPPAACGPGTGTRRGVMSGLASPGPASPVTSPRIVFLIDRARSNNISIIVKQFRMSNAALRVAIMKMDSEVLTLDRVQGLIKILPTEDEIAAITGFNGDPTTLNGAELVLKELITVPRLKQRLSALETKHQFPGLVRDLQTKINKIRVASNEIAQSSELKTILLVILQVGNKMNHGTARGGAKGFRLNDLTKLVQLKSVDKSVTLLHYVARMVRMKKGNVVRLGDSLASLYDVQSISIPELQGDMNRINDITESINVELAAQRLKNRIEEKEESDLFVESMTVFVDEASKDVATLKKDLDETLRLMRDIMLRFDKSTDEEEASAPAPDAPLTSAALSGAGEFFSIIYEFTMSLTKADRENELKRIREEKRLKQQELRIPRENENGLFGKLVRFRIDNFTTSSVEVLDLAAISSRYAGFSSAITYGNQAYLVPFRRPLAGDELTTNLREFPVSNSGLVVRVNLNTFRVSGSLDLARFHPDLCGFSGAVTGTHNFF</sequence>
<gene>
    <name evidence="3" type="ORF">JG688_00006831</name>
</gene>
<dbReference type="PANTHER" id="PTHR45725">
    <property type="entry name" value="FORMIN HOMOLOGY 2 FAMILY MEMBER"/>
    <property type="match status" value="1"/>
</dbReference>
<dbReference type="InterPro" id="IPR051425">
    <property type="entry name" value="Formin_Homology"/>
</dbReference>
<dbReference type="InterPro" id="IPR015425">
    <property type="entry name" value="FH2_Formin"/>
</dbReference>
<evidence type="ECO:0000313" key="3">
    <source>
        <dbReference type="EMBL" id="KAG6966294.1"/>
    </source>
</evidence>
<dbReference type="Pfam" id="PF10152">
    <property type="entry name" value="CCDC53"/>
    <property type="match status" value="3"/>
</dbReference>
<reference evidence="3" key="1">
    <citation type="submission" date="2021-01" db="EMBL/GenBank/DDBJ databases">
        <title>Phytophthora aleatoria, a newly-described species from Pinus radiata is distinct from Phytophthora cactorum isolates based on comparative genomics.</title>
        <authorList>
            <person name="Mcdougal R."/>
            <person name="Panda P."/>
            <person name="Williams N."/>
            <person name="Studholme D.J."/>
        </authorList>
    </citation>
    <scope>NUCLEOTIDE SEQUENCE</scope>
    <source>
        <strain evidence="3">NZFS 4037</strain>
    </source>
</reference>
<keyword evidence="4" id="KW-1185">Reference proteome</keyword>
<feature type="domain" description="FH2" evidence="2">
    <location>
        <begin position="313"/>
        <end position="750"/>
    </location>
</feature>
<proteinExistence type="predicted"/>
<evidence type="ECO:0000313" key="4">
    <source>
        <dbReference type="Proteomes" id="UP000709295"/>
    </source>
</evidence>